<dbReference type="AlphaFoldDB" id="A0A0M3IFU9"/>
<proteinExistence type="predicted"/>
<keyword evidence="1" id="KW-1185">Reference proteome</keyword>
<accession>A0A0M3IFU9</accession>
<reference evidence="2" key="1">
    <citation type="submission" date="2017-02" db="UniProtKB">
        <authorList>
            <consortium name="WormBaseParasite"/>
        </authorList>
    </citation>
    <scope>IDENTIFICATION</scope>
</reference>
<evidence type="ECO:0000313" key="2">
    <source>
        <dbReference type="WBParaSite" id="ALUE_0001711801-mRNA-1"/>
    </source>
</evidence>
<organism evidence="1 2">
    <name type="scientific">Ascaris lumbricoides</name>
    <name type="common">Giant roundworm</name>
    <dbReference type="NCBI Taxonomy" id="6252"/>
    <lineage>
        <taxon>Eukaryota</taxon>
        <taxon>Metazoa</taxon>
        <taxon>Ecdysozoa</taxon>
        <taxon>Nematoda</taxon>
        <taxon>Chromadorea</taxon>
        <taxon>Rhabditida</taxon>
        <taxon>Spirurina</taxon>
        <taxon>Ascaridomorpha</taxon>
        <taxon>Ascaridoidea</taxon>
        <taxon>Ascarididae</taxon>
        <taxon>Ascaris</taxon>
    </lineage>
</organism>
<evidence type="ECO:0000313" key="1">
    <source>
        <dbReference type="Proteomes" id="UP000036681"/>
    </source>
</evidence>
<protein>
    <submittedName>
        <fullName evidence="2">Uncharacterized protein</fullName>
    </submittedName>
</protein>
<name>A0A0M3IFU9_ASCLU</name>
<dbReference type="WBParaSite" id="ALUE_0001711801-mRNA-1">
    <property type="protein sequence ID" value="ALUE_0001711801-mRNA-1"/>
    <property type="gene ID" value="ALUE_0001711801"/>
</dbReference>
<sequence>MHRISWLSISQKVVVTKCTDTISVPSPNSLL</sequence>
<dbReference type="Proteomes" id="UP000036681">
    <property type="component" value="Unplaced"/>
</dbReference>